<evidence type="ECO:0000256" key="1">
    <source>
        <dbReference type="ARBA" id="ARBA00007734"/>
    </source>
</evidence>
<keyword evidence="5" id="KW-1185">Reference proteome</keyword>
<feature type="domain" description="Transglycosylase SLT" evidence="3">
    <location>
        <begin position="105"/>
        <end position="207"/>
    </location>
</feature>
<dbReference type="OrthoDB" id="9801695at2"/>
<gene>
    <name evidence="4" type="ORF">SAMN05444123_102535</name>
</gene>
<dbReference type="InterPro" id="IPR023346">
    <property type="entry name" value="Lysozyme-like_dom_sf"/>
</dbReference>
<accession>A0A1H8PFJ2</accession>
<evidence type="ECO:0000259" key="3">
    <source>
        <dbReference type="Pfam" id="PF01464"/>
    </source>
</evidence>
<evidence type="ECO:0000256" key="2">
    <source>
        <dbReference type="ARBA" id="ARBA00009387"/>
    </source>
</evidence>
<name>A0A1H8PFJ2_9BRAD</name>
<dbReference type="SUPFAM" id="SSF53955">
    <property type="entry name" value="Lysozyme-like"/>
    <property type="match status" value="1"/>
</dbReference>
<comment type="similarity">
    <text evidence="2">Belongs to the virb1 family.</text>
</comment>
<dbReference type="InterPro" id="IPR008258">
    <property type="entry name" value="Transglycosylase_SLT_dom_1"/>
</dbReference>
<reference evidence="5" key="1">
    <citation type="submission" date="2016-10" db="EMBL/GenBank/DDBJ databases">
        <authorList>
            <person name="Varghese N."/>
            <person name="Submissions S."/>
        </authorList>
    </citation>
    <scope>NUCLEOTIDE SEQUENCE [LARGE SCALE GENOMIC DNA]</scope>
    <source>
        <strain evidence="5">DSM 123</strain>
    </source>
</reference>
<protein>
    <submittedName>
        <fullName evidence="4">Transglycosylase SLT domain-containing protein</fullName>
    </submittedName>
</protein>
<dbReference type="Proteomes" id="UP000199615">
    <property type="component" value="Unassembled WGS sequence"/>
</dbReference>
<dbReference type="CDD" id="cd00254">
    <property type="entry name" value="LT-like"/>
    <property type="match status" value="1"/>
</dbReference>
<organism evidence="4 5">
    <name type="scientific">Rhodopseudomonas pseudopalustris</name>
    <dbReference type="NCBI Taxonomy" id="1513892"/>
    <lineage>
        <taxon>Bacteria</taxon>
        <taxon>Pseudomonadati</taxon>
        <taxon>Pseudomonadota</taxon>
        <taxon>Alphaproteobacteria</taxon>
        <taxon>Hyphomicrobiales</taxon>
        <taxon>Nitrobacteraceae</taxon>
        <taxon>Rhodopseudomonas</taxon>
    </lineage>
</organism>
<comment type="similarity">
    <text evidence="1">Belongs to the transglycosylase Slt family.</text>
</comment>
<evidence type="ECO:0000313" key="4">
    <source>
        <dbReference type="EMBL" id="SEO40586.1"/>
    </source>
</evidence>
<dbReference type="PANTHER" id="PTHR37423">
    <property type="entry name" value="SOLUBLE LYTIC MUREIN TRANSGLYCOSYLASE-RELATED"/>
    <property type="match status" value="1"/>
</dbReference>
<evidence type="ECO:0000313" key="5">
    <source>
        <dbReference type="Proteomes" id="UP000199615"/>
    </source>
</evidence>
<dbReference type="AlphaFoldDB" id="A0A1H8PFJ2"/>
<proteinExistence type="inferred from homology"/>
<dbReference type="Pfam" id="PF01464">
    <property type="entry name" value="SLT"/>
    <property type="match status" value="1"/>
</dbReference>
<sequence length="301" mass="32392">MPSPRKASVVSAGGSTTGPSFFPAKAHVAILRQIGQTPHAERGVLPRRSPRTIVRSRGRSVAWMVCAVAILASSPWWLDHARGDQSQFGVQTVPQQHAESIAPFIAEASQRFAISERWIRAIMRTESGGNPQARSPKGALGLMQIMPDTWAELRARYSLGGDPYDPRDNILAGTAYLRELHDRYGRPGFLAAYNAGPGRYEQHLATGRALPEETQAYIAAVLPMLDGNPIGAQTSVARKSSWSTHSPLFAARSANNLAAAPPSNDVRSHGSRNASAVADLSALVPRSDNLFVRTANAGRSQ</sequence>
<dbReference type="PANTHER" id="PTHR37423:SF2">
    <property type="entry name" value="MEMBRANE-BOUND LYTIC MUREIN TRANSGLYCOSYLASE C"/>
    <property type="match status" value="1"/>
</dbReference>
<dbReference type="Gene3D" id="1.10.530.10">
    <property type="match status" value="1"/>
</dbReference>
<dbReference type="EMBL" id="FODT01000002">
    <property type="protein sequence ID" value="SEO40586.1"/>
    <property type="molecule type" value="Genomic_DNA"/>
</dbReference>